<name>A0A5C8ZID4_9ACTN</name>
<dbReference type="FunFam" id="3.40.50.300:FF:000016">
    <property type="entry name" value="Oligopeptide ABC transporter ATP-binding component"/>
    <property type="match status" value="1"/>
</dbReference>
<dbReference type="SMART" id="SM00382">
    <property type="entry name" value="AAA"/>
    <property type="match status" value="1"/>
</dbReference>
<evidence type="ECO:0000256" key="8">
    <source>
        <dbReference type="SAM" id="MobiDB-lite"/>
    </source>
</evidence>
<gene>
    <name evidence="10" type="ORF">FMM08_07585</name>
</gene>
<keyword evidence="3" id="KW-0813">Transport</keyword>
<sequence length="350" mass="37274">MALLEVRDLSVAFPGGSGRGSSSSRLSDRAVDGVSFDVEAGRVAGLVGESGSGKSVTSMAVMGLLPKTAQVSGTAAFDGRDLLSLPERELEGVRGRDVAMVFQDPMTSLNPVVTVGTQITEVLRRHTGASRRAARDEAGELLARVGIPAPVRRLREYPHQLSGGMRQRAMIAIALACNPKLLIADEPTTALDVTIQAQVLELMGDLVRERGTAMLLITHDLGVVAGLCDTVTVMYSGRVVERAGRHELFARPRHRYTSGLLASVPRLDAPRGQRLTPIPGTPRDVIGWTDGCAFAPRCTAASDACRGSDLPLEQDDDAPAGAGQHLLRCAHPVPAPHDHEQHDQQQERSA</sequence>
<evidence type="ECO:0000256" key="6">
    <source>
        <dbReference type="ARBA" id="ARBA00022840"/>
    </source>
</evidence>
<dbReference type="AlphaFoldDB" id="A0A5C8ZID4"/>
<dbReference type="Pfam" id="PF00005">
    <property type="entry name" value="ABC_tran"/>
    <property type="match status" value="1"/>
</dbReference>
<accession>A0A5C8ZID4</accession>
<reference evidence="10 11" key="1">
    <citation type="submission" date="2019-07" db="EMBL/GenBank/DDBJ databases">
        <title>Quadrisphaera sp. strain DD2A genome sequencing and assembly.</title>
        <authorList>
            <person name="Kim I."/>
        </authorList>
    </citation>
    <scope>NUCLEOTIDE SEQUENCE [LARGE SCALE GENOMIC DNA]</scope>
    <source>
        <strain evidence="10 11">DD2A</strain>
    </source>
</reference>
<dbReference type="Proteomes" id="UP000321234">
    <property type="component" value="Unassembled WGS sequence"/>
</dbReference>
<protein>
    <submittedName>
        <fullName evidence="10">ABC transporter ATP-binding protein</fullName>
    </submittedName>
</protein>
<proteinExistence type="inferred from homology"/>
<dbReference type="InterPro" id="IPR003593">
    <property type="entry name" value="AAA+_ATPase"/>
</dbReference>
<dbReference type="EMBL" id="VKAC01000004">
    <property type="protein sequence ID" value="TXR56630.1"/>
    <property type="molecule type" value="Genomic_DNA"/>
</dbReference>
<keyword evidence="7" id="KW-0472">Membrane</keyword>
<dbReference type="PROSITE" id="PS50893">
    <property type="entry name" value="ABC_TRANSPORTER_2"/>
    <property type="match status" value="1"/>
</dbReference>
<keyword evidence="6 10" id="KW-0067">ATP-binding</keyword>
<dbReference type="CDD" id="cd03257">
    <property type="entry name" value="ABC_NikE_OppD_transporters"/>
    <property type="match status" value="1"/>
</dbReference>
<evidence type="ECO:0000256" key="1">
    <source>
        <dbReference type="ARBA" id="ARBA00004202"/>
    </source>
</evidence>
<dbReference type="Pfam" id="PF08352">
    <property type="entry name" value="oligo_HPY"/>
    <property type="match status" value="1"/>
</dbReference>
<feature type="domain" description="ABC transporter" evidence="9">
    <location>
        <begin position="4"/>
        <end position="261"/>
    </location>
</feature>
<dbReference type="SUPFAM" id="SSF52540">
    <property type="entry name" value="P-loop containing nucleoside triphosphate hydrolases"/>
    <property type="match status" value="1"/>
</dbReference>
<evidence type="ECO:0000256" key="4">
    <source>
        <dbReference type="ARBA" id="ARBA00022475"/>
    </source>
</evidence>
<comment type="caution">
    <text evidence="10">The sequence shown here is derived from an EMBL/GenBank/DDBJ whole genome shotgun (WGS) entry which is preliminary data.</text>
</comment>
<dbReference type="InterPro" id="IPR017871">
    <property type="entry name" value="ABC_transporter-like_CS"/>
</dbReference>
<comment type="subcellular location">
    <subcellularLocation>
        <location evidence="1">Cell membrane</location>
        <topology evidence="1">Peripheral membrane protein</topology>
    </subcellularLocation>
</comment>
<evidence type="ECO:0000313" key="11">
    <source>
        <dbReference type="Proteomes" id="UP000321234"/>
    </source>
</evidence>
<keyword evidence="5" id="KW-0547">Nucleotide-binding</keyword>
<dbReference type="InterPro" id="IPR027417">
    <property type="entry name" value="P-loop_NTPase"/>
</dbReference>
<dbReference type="PANTHER" id="PTHR43297">
    <property type="entry name" value="OLIGOPEPTIDE TRANSPORT ATP-BINDING PROTEIN APPD"/>
    <property type="match status" value="1"/>
</dbReference>
<dbReference type="RefSeq" id="WP_147925759.1">
    <property type="nucleotide sequence ID" value="NZ_VKAC01000004.1"/>
</dbReference>
<evidence type="ECO:0000256" key="2">
    <source>
        <dbReference type="ARBA" id="ARBA00005417"/>
    </source>
</evidence>
<dbReference type="PROSITE" id="PS00211">
    <property type="entry name" value="ABC_TRANSPORTER_1"/>
    <property type="match status" value="1"/>
</dbReference>
<evidence type="ECO:0000256" key="7">
    <source>
        <dbReference type="ARBA" id="ARBA00023136"/>
    </source>
</evidence>
<dbReference type="InterPro" id="IPR003439">
    <property type="entry name" value="ABC_transporter-like_ATP-bd"/>
</dbReference>
<evidence type="ECO:0000256" key="3">
    <source>
        <dbReference type="ARBA" id="ARBA00022448"/>
    </source>
</evidence>
<feature type="compositionally biased region" description="Basic and acidic residues" evidence="8">
    <location>
        <begin position="336"/>
        <end position="350"/>
    </location>
</feature>
<comment type="similarity">
    <text evidence="2">Belongs to the ABC transporter superfamily.</text>
</comment>
<dbReference type="GO" id="GO:0005886">
    <property type="term" value="C:plasma membrane"/>
    <property type="evidence" value="ECO:0007669"/>
    <property type="project" value="UniProtKB-SubCell"/>
</dbReference>
<organism evidence="10 11">
    <name type="scientific">Quadrisphaera setariae</name>
    <dbReference type="NCBI Taxonomy" id="2593304"/>
    <lineage>
        <taxon>Bacteria</taxon>
        <taxon>Bacillati</taxon>
        <taxon>Actinomycetota</taxon>
        <taxon>Actinomycetes</taxon>
        <taxon>Kineosporiales</taxon>
        <taxon>Kineosporiaceae</taxon>
        <taxon>Quadrisphaera</taxon>
    </lineage>
</organism>
<dbReference type="InterPro" id="IPR050388">
    <property type="entry name" value="ABC_Ni/Peptide_Import"/>
</dbReference>
<dbReference type="NCBIfam" id="TIGR01727">
    <property type="entry name" value="oligo_HPY"/>
    <property type="match status" value="1"/>
</dbReference>
<dbReference type="OrthoDB" id="3508321at2"/>
<feature type="region of interest" description="Disordered" evidence="8">
    <location>
        <begin position="310"/>
        <end position="350"/>
    </location>
</feature>
<dbReference type="GO" id="GO:0005524">
    <property type="term" value="F:ATP binding"/>
    <property type="evidence" value="ECO:0007669"/>
    <property type="project" value="UniProtKB-KW"/>
</dbReference>
<evidence type="ECO:0000313" key="10">
    <source>
        <dbReference type="EMBL" id="TXR56630.1"/>
    </source>
</evidence>
<dbReference type="PANTHER" id="PTHR43297:SF2">
    <property type="entry name" value="DIPEPTIDE TRANSPORT ATP-BINDING PROTEIN DPPD"/>
    <property type="match status" value="1"/>
</dbReference>
<keyword evidence="11" id="KW-1185">Reference proteome</keyword>
<dbReference type="InterPro" id="IPR013563">
    <property type="entry name" value="Oligopep_ABC_C"/>
</dbReference>
<evidence type="ECO:0000256" key="5">
    <source>
        <dbReference type="ARBA" id="ARBA00022741"/>
    </source>
</evidence>
<keyword evidence="4" id="KW-1003">Cell membrane</keyword>
<dbReference type="Gene3D" id="3.40.50.300">
    <property type="entry name" value="P-loop containing nucleotide triphosphate hydrolases"/>
    <property type="match status" value="1"/>
</dbReference>
<dbReference type="GO" id="GO:0015833">
    <property type="term" value="P:peptide transport"/>
    <property type="evidence" value="ECO:0007669"/>
    <property type="project" value="InterPro"/>
</dbReference>
<dbReference type="GO" id="GO:0016887">
    <property type="term" value="F:ATP hydrolysis activity"/>
    <property type="evidence" value="ECO:0007669"/>
    <property type="project" value="InterPro"/>
</dbReference>
<evidence type="ECO:0000259" key="9">
    <source>
        <dbReference type="PROSITE" id="PS50893"/>
    </source>
</evidence>